<dbReference type="Pfam" id="PF00239">
    <property type="entry name" value="Resolvase"/>
    <property type="match status" value="1"/>
</dbReference>
<evidence type="ECO:0000313" key="3">
    <source>
        <dbReference type="EMBL" id="GAA0452511.1"/>
    </source>
</evidence>
<dbReference type="PANTHER" id="PTHR30461">
    <property type="entry name" value="DNA-INVERTASE FROM LAMBDOID PROPHAGE"/>
    <property type="match status" value="1"/>
</dbReference>
<dbReference type="Gene3D" id="3.90.1750.20">
    <property type="entry name" value="Putative Large Serine Recombinase, Chain B, Domain 2"/>
    <property type="match status" value="1"/>
</dbReference>
<dbReference type="EMBL" id="BAAABY010000009">
    <property type="protein sequence ID" value="GAA0452511.1"/>
    <property type="molecule type" value="Genomic_DNA"/>
</dbReference>
<feature type="domain" description="Resolvase/invertase-type recombinase catalytic" evidence="1">
    <location>
        <begin position="1"/>
        <end position="114"/>
    </location>
</feature>
<dbReference type="Gene3D" id="3.40.50.1390">
    <property type="entry name" value="Resolvase, N-terminal catalytic domain"/>
    <property type="match status" value="1"/>
</dbReference>
<reference evidence="4" key="1">
    <citation type="journal article" date="2019" name="Int. J. Syst. Evol. Microbiol.">
        <title>The Global Catalogue of Microorganisms (GCM) 10K type strain sequencing project: providing services to taxonomists for standard genome sequencing and annotation.</title>
        <authorList>
            <consortium name="The Broad Institute Genomics Platform"/>
            <consortium name="The Broad Institute Genome Sequencing Center for Infectious Disease"/>
            <person name="Wu L."/>
            <person name="Ma J."/>
        </authorList>
    </citation>
    <scope>NUCLEOTIDE SEQUENCE [LARGE SCALE GENOMIC DNA]</scope>
    <source>
        <strain evidence="4">JCM 4805</strain>
    </source>
</reference>
<dbReference type="SMART" id="SM00857">
    <property type="entry name" value="Resolvase"/>
    <property type="match status" value="1"/>
</dbReference>
<dbReference type="Pfam" id="PF07508">
    <property type="entry name" value="Recombinase"/>
    <property type="match status" value="1"/>
</dbReference>
<evidence type="ECO:0000259" key="1">
    <source>
        <dbReference type="PROSITE" id="PS51736"/>
    </source>
</evidence>
<evidence type="ECO:0000259" key="2">
    <source>
        <dbReference type="PROSITE" id="PS51737"/>
    </source>
</evidence>
<evidence type="ECO:0008006" key="5">
    <source>
        <dbReference type="Google" id="ProtNLM"/>
    </source>
</evidence>
<protein>
    <recommendedName>
        <fullName evidence="5">Recombinase domain-containing protein</fullName>
    </recommendedName>
</protein>
<gene>
    <name evidence="3" type="ORF">GCM10010361_15780</name>
</gene>
<dbReference type="InterPro" id="IPR050639">
    <property type="entry name" value="SSR_resolvase"/>
</dbReference>
<dbReference type="InterPro" id="IPR011109">
    <property type="entry name" value="DNA_bind_recombinase_dom"/>
</dbReference>
<keyword evidence="4" id="KW-1185">Reference proteome</keyword>
<sequence>MVSDEAQTGRSTVDEREGLMEAIEWIKEGRADGLLAPNLDRLARELTVQEAVLSYVWALGGRVYTADHGEHLEDDEADPMRTAMRQMRGVFHQLDRGLIRKRLREGRETKAALGGYAYGAPRYGQEAKDKTLVDHPEEKDVAILIRRWHEEEGLGYRTIARRLNEAGIPTKRGGDAQWHPTTVARMLSEKARSAGAARSARDRARRKEETRIARAEKLVKLHVR</sequence>
<dbReference type="PROSITE" id="PS51736">
    <property type="entry name" value="RECOMBINASES_3"/>
    <property type="match status" value="1"/>
</dbReference>
<dbReference type="InterPro" id="IPR036162">
    <property type="entry name" value="Resolvase-like_N_sf"/>
</dbReference>
<proteinExistence type="predicted"/>
<dbReference type="InterPro" id="IPR006119">
    <property type="entry name" value="Resolv_N"/>
</dbReference>
<comment type="caution">
    <text evidence="3">The sequence shown here is derived from an EMBL/GenBank/DDBJ whole genome shotgun (WGS) entry which is preliminary data.</text>
</comment>
<dbReference type="PANTHER" id="PTHR30461:SF23">
    <property type="entry name" value="DNA RECOMBINASE-RELATED"/>
    <property type="match status" value="1"/>
</dbReference>
<dbReference type="Proteomes" id="UP001500909">
    <property type="component" value="Unassembled WGS sequence"/>
</dbReference>
<dbReference type="InterPro" id="IPR038109">
    <property type="entry name" value="DNA_bind_recomb_sf"/>
</dbReference>
<evidence type="ECO:0000313" key="4">
    <source>
        <dbReference type="Proteomes" id="UP001500909"/>
    </source>
</evidence>
<accession>A0ABP3JG72</accession>
<feature type="domain" description="Recombinase" evidence="2">
    <location>
        <begin position="122"/>
        <end position="224"/>
    </location>
</feature>
<name>A0ABP3JG72_9ACTN</name>
<dbReference type="PROSITE" id="PS51737">
    <property type="entry name" value="RECOMBINASE_DNA_BIND"/>
    <property type="match status" value="1"/>
</dbReference>
<dbReference type="SUPFAM" id="SSF53041">
    <property type="entry name" value="Resolvase-like"/>
    <property type="match status" value="1"/>
</dbReference>
<organism evidence="3 4">
    <name type="scientific">Streptomyces olivaceiscleroticus</name>
    <dbReference type="NCBI Taxonomy" id="68245"/>
    <lineage>
        <taxon>Bacteria</taxon>
        <taxon>Bacillati</taxon>
        <taxon>Actinomycetota</taxon>
        <taxon>Actinomycetes</taxon>
        <taxon>Kitasatosporales</taxon>
        <taxon>Streptomycetaceae</taxon>
        <taxon>Streptomyces</taxon>
    </lineage>
</organism>